<dbReference type="SUPFAM" id="SSF52768">
    <property type="entry name" value="Arginase/deacetylase"/>
    <property type="match status" value="1"/>
</dbReference>
<dbReference type="InterPro" id="IPR037138">
    <property type="entry name" value="His_deacetylse_dom_sf"/>
</dbReference>
<dbReference type="CDD" id="cd10001">
    <property type="entry name" value="HDAC_classII_APAH"/>
    <property type="match status" value="1"/>
</dbReference>
<dbReference type="EMBL" id="QFFF01000001">
    <property type="protein sequence ID" value="PWG02466.1"/>
    <property type="molecule type" value="Genomic_DNA"/>
</dbReference>
<dbReference type="Pfam" id="PF00850">
    <property type="entry name" value="Hist_deacetyl"/>
    <property type="match status" value="1"/>
</dbReference>
<evidence type="ECO:0000313" key="7">
    <source>
        <dbReference type="EMBL" id="PWG02466.1"/>
    </source>
</evidence>
<dbReference type="PANTHER" id="PTHR10625:SF17">
    <property type="entry name" value="HISTONE DEACETYLASE 8"/>
    <property type="match status" value="1"/>
</dbReference>
<dbReference type="PANTHER" id="PTHR10625">
    <property type="entry name" value="HISTONE DEACETYLASE HDAC1-RELATED"/>
    <property type="match status" value="1"/>
</dbReference>
<dbReference type="OrthoDB" id="9808367at2"/>
<proteinExistence type="inferred from homology"/>
<keyword evidence="5" id="KW-0862">Zinc</keyword>
<dbReference type="Gene3D" id="3.40.800.20">
    <property type="entry name" value="Histone deacetylase domain"/>
    <property type="match status" value="1"/>
</dbReference>
<keyword evidence="3" id="KW-0479">Metal-binding</keyword>
<dbReference type="InterPro" id="IPR023801">
    <property type="entry name" value="His_deacetylse_dom"/>
</dbReference>
<reference evidence="7 8" key="1">
    <citation type="submission" date="2018-05" db="EMBL/GenBank/DDBJ databases">
        <title>Genome of Sphingosinicella humi QZX222.</title>
        <authorList>
            <person name="Qiao Z."/>
            <person name="Wang G."/>
        </authorList>
    </citation>
    <scope>NUCLEOTIDE SEQUENCE [LARGE SCALE GENOMIC DNA]</scope>
    <source>
        <strain evidence="7 8">QZX222</strain>
    </source>
</reference>
<dbReference type="PRINTS" id="PR01270">
    <property type="entry name" value="HDASUPER"/>
</dbReference>
<dbReference type="GO" id="GO:0016787">
    <property type="term" value="F:hydrolase activity"/>
    <property type="evidence" value="ECO:0007669"/>
    <property type="project" value="UniProtKB-KW"/>
</dbReference>
<gene>
    <name evidence="7" type="ORF">DF286_05990</name>
</gene>
<comment type="similarity">
    <text evidence="2">Belongs to the histone deacetylase family.</text>
</comment>
<evidence type="ECO:0000256" key="4">
    <source>
        <dbReference type="ARBA" id="ARBA00022801"/>
    </source>
</evidence>
<dbReference type="InterPro" id="IPR000286">
    <property type="entry name" value="HDACs"/>
</dbReference>
<comment type="caution">
    <text evidence="7">The sequence shown here is derived from an EMBL/GenBank/DDBJ whole genome shotgun (WGS) entry which is preliminary data.</text>
</comment>
<organism evidence="7 8">
    <name type="scientific">Allosphingosinicella humi</name>
    <dbReference type="NCBI Taxonomy" id="2068657"/>
    <lineage>
        <taxon>Bacteria</taxon>
        <taxon>Pseudomonadati</taxon>
        <taxon>Pseudomonadota</taxon>
        <taxon>Alphaproteobacteria</taxon>
        <taxon>Sphingomonadales</taxon>
        <taxon>Sphingomonadaceae</taxon>
        <taxon>Allosphingosinicella</taxon>
    </lineage>
</organism>
<evidence type="ECO:0000256" key="5">
    <source>
        <dbReference type="ARBA" id="ARBA00022833"/>
    </source>
</evidence>
<evidence type="ECO:0000256" key="3">
    <source>
        <dbReference type="ARBA" id="ARBA00022723"/>
    </source>
</evidence>
<name>A0A2U2J2B1_9SPHN</name>
<evidence type="ECO:0000259" key="6">
    <source>
        <dbReference type="Pfam" id="PF00850"/>
    </source>
</evidence>
<dbReference type="InterPro" id="IPR023696">
    <property type="entry name" value="Ureohydrolase_dom_sf"/>
</dbReference>
<dbReference type="Proteomes" id="UP000245916">
    <property type="component" value="Unassembled WGS sequence"/>
</dbReference>
<evidence type="ECO:0000313" key="8">
    <source>
        <dbReference type="Proteomes" id="UP000245916"/>
    </source>
</evidence>
<comment type="cofactor">
    <cofactor evidence="1">
        <name>Zn(2+)</name>
        <dbReference type="ChEBI" id="CHEBI:29105"/>
    </cofactor>
</comment>
<dbReference type="GO" id="GO:0004407">
    <property type="term" value="F:histone deacetylase activity"/>
    <property type="evidence" value="ECO:0007669"/>
    <property type="project" value="TreeGrafter"/>
</dbReference>
<dbReference type="AlphaFoldDB" id="A0A2U2J2B1"/>
<accession>A0A2U2J2B1</accession>
<dbReference type="RefSeq" id="WP_109270605.1">
    <property type="nucleotide sequence ID" value="NZ_QFFF01000001.1"/>
</dbReference>
<evidence type="ECO:0000256" key="2">
    <source>
        <dbReference type="ARBA" id="ARBA00005947"/>
    </source>
</evidence>
<evidence type="ECO:0000256" key="1">
    <source>
        <dbReference type="ARBA" id="ARBA00001947"/>
    </source>
</evidence>
<keyword evidence="8" id="KW-1185">Reference proteome</keyword>
<protein>
    <submittedName>
        <fullName evidence="7">Acetylpolyamine amidohydrolase</fullName>
    </submittedName>
</protein>
<keyword evidence="4 7" id="KW-0378">Hydrolase</keyword>
<sequence length="334" mass="36219">MRKIWDARQLEHAPALELHNGAFVPHAEHPGRAESILAAIGETEPAHDHGEAPILRVHRQDYVDFLKRAHADWKAAGRTGDAAGYTWPVVRRRPLDLERIDARLGQYSYDAGTPIAEGTWTGAYWSAQTALTALDIVLAGERSAFAFCRPPGHHAGADYLGGYCYLNNAAIAAQAAIDGGAGRIAILDIDYHHGNGTQDIFYDREDVLFVSIHADPKTDYPFYWGHADEAGEGPGEGANLNIPLARGTARPKFQAALDTAMDRIRQFSPDLLVLSFGADTFSGDPISHFRLETEDYPALARSIASAAWPTLVVMEGGYAVDDLGVNVAAFLGGF</sequence>
<dbReference type="GO" id="GO:0046872">
    <property type="term" value="F:metal ion binding"/>
    <property type="evidence" value="ECO:0007669"/>
    <property type="project" value="UniProtKB-KW"/>
</dbReference>
<dbReference type="GO" id="GO:0040029">
    <property type="term" value="P:epigenetic regulation of gene expression"/>
    <property type="evidence" value="ECO:0007669"/>
    <property type="project" value="TreeGrafter"/>
</dbReference>
<feature type="domain" description="Histone deacetylase" evidence="6">
    <location>
        <begin position="26"/>
        <end position="331"/>
    </location>
</feature>